<keyword evidence="1" id="KW-0812">Transmembrane</keyword>
<name>A0A3N0CHR9_9ACTN</name>
<keyword evidence="1" id="KW-1133">Transmembrane helix</keyword>
<dbReference type="AlphaFoldDB" id="A0A3N0CHR9"/>
<sequence length="99" mass="11182">MLTLMWNVSAAIRGYTRFYMPTNIAIDLLRTRRGLKWAVPVAVVAVPVYLFVMSLCDTLVNEGGPGWLNVLVILFFWNAIKFGWMAVLSPCMLVRAACR</sequence>
<keyword evidence="1" id="KW-0472">Membrane</keyword>
<protein>
    <submittedName>
        <fullName evidence="2">Sulfate permease</fullName>
    </submittedName>
</protein>
<reference evidence="2 3" key="1">
    <citation type="submission" date="2018-11" db="EMBL/GenBank/DDBJ databases">
        <authorList>
            <person name="Li F."/>
        </authorList>
    </citation>
    <scope>NUCLEOTIDE SEQUENCE [LARGE SCALE GENOMIC DNA]</scope>
    <source>
        <strain evidence="2 3">Gsoil 097</strain>
    </source>
</reference>
<evidence type="ECO:0000313" key="3">
    <source>
        <dbReference type="Proteomes" id="UP000267128"/>
    </source>
</evidence>
<keyword evidence="3" id="KW-1185">Reference proteome</keyword>
<dbReference type="OrthoDB" id="4774131at2"/>
<evidence type="ECO:0000313" key="2">
    <source>
        <dbReference type="EMBL" id="RNL62821.1"/>
    </source>
</evidence>
<dbReference type="Proteomes" id="UP000267128">
    <property type="component" value="Unassembled WGS sequence"/>
</dbReference>
<evidence type="ECO:0000256" key="1">
    <source>
        <dbReference type="SAM" id="Phobius"/>
    </source>
</evidence>
<feature type="transmembrane region" description="Helical" evidence="1">
    <location>
        <begin position="37"/>
        <end position="55"/>
    </location>
</feature>
<feature type="transmembrane region" description="Helical" evidence="1">
    <location>
        <begin position="67"/>
        <end position="94"/>
    </location>
</feature>
<accession>A0A3N0CHR9</accession>
<comment type="caution">
    <text evidence="2">The sequence shown here is derived from an EMBL/GenBank/DDBJ whole genome shotgun (WGS) entry which is preliminary data.</text>
</comment>
<proteinExistence type="predicted"/>
<dbReference type="EMBL" id="RJSE01000007">
    <property type="protein sequence ID" value="RNL62821.1"/>
    <property type="molecule type" value="Genomic_DNA"/>
</dbReference>
<gene>
    <name evidence="2" type="ORF">EFK50_13845</name>
</gene>
<organism evidence="2 3">
    <name type="scientific">Nocardioides marmoriginsengisoli</name>
    <dbReference type="NCBI Taxonomy" id="661483"/>
    <lineage>
        <taxon>Bacteria</taxon>
        <taxon>Bacillati</taxon>
        <taxon>Actinomycetota</taxon>
        <taxon>Actinomycetes</taxon>
        <taxon>Propionibacteriales</taxon>
        <taxon>Nocardioidaceae</taxon>
        <taxon>Nocardioides</taxon>
    </lineage>
</organism>
<dbReference type="RefSeq" id="WP_123228115.1">
    <property type="nucleotide sequence ID" value="NZ_RJSE01000007.1"/>
</dbReference>